<feature type="domain" description="Gfo/Idh/MocA-like oxidoreductase N-terminal" evidence="1">
    <location>
        <begin position="6"/>
        <end position="111"/>
    </location>
</feature>
<dbReference type="Proteomes" id="UP001461341">
    <property type="component" value="Chromosome"/>
</dbReference>
<dbReference type="EMBL" id="CP121689">
    <property type="protein sequence ID" value="WZL77274.1"/>
    <property type="molecule type" value="Genomic_DNA"/>
</dbReference>
<dbReference type="InterPro" id="IPR004104">
    <property type="entry name" value="Gfo/Idh/MocA-like_OxRdtase_C"/>
</dbReference>
<evidence type="ECO:0000259" key="1">
    <source>
        <dbReference type="Pfam" id="PF01408"/>
    </source>
</evidence>
<dbReference type="Gene3D" id="3.30.360.10">
    <property type="entry name" value="Dihydrodipicolinate Reductase, domain 2"/>
    <property type="match status" value="1"/>
</dbReference>
<evidence type="ECO:0000259" key="2">
    <source>
        <dbReference type="Pfam" id="PF02894"/>
    </source>
</evidence>
<dbReference type="InterPro" id="IPR036291">
    <property type="entry name" value="NAD(P)-bd_dom_sf"/>
</dbReference>
<evidence type="ECO:0000313" key="3">
    <source>
        <dbReference type="EMBL" id="WZL77274.1"/>
    </source>
</evidence>
<dbReference type="SUPFAM" id="SSF55347">
    <property type="entry name" value="Glyceraldehyde-3-phosphate dehydrogenase-like, C-terminal domain"/>
    <property type="match status" value="1"/>
</dbReference>
<dbReference type="Pfam" id="PF02894">
    <property type="entry name" value="GFO_IDH_MocA_C"/>
    <property type="match status" value="1"/>
</dbReference>
<sequence>MGIRGNLFARLLTQNPYAELVAFSEINSQVSEKASRTWKVKAYSRFEDMLEKEDLDAVIITTPDFAHYKPVMRSLERGLHIMVEKPFTQSLEEAETMFKKSIEVGSKCLVAFENRWNPAVVQAKNQIERGEIGNILTFNGLLSNQVFVPTQMLSWASRSTCGWFLLSHLLDLVYFLSGKFPESVYATGSKRFLKSLGVDTYDYIHVVVKYKDGSDGIFESVWCLPNSFPNVFDFKLSIYGDKGFLHINSAHQMLDLAAGSYRYPSSLVVDYGHKLIGFPGFMLDDFIDSIRLDREPLASFKDGLLNTRLLAAVHRSLESGKEEVIMGGDS</sequence>
<accession>A0ABZ2YE64</accession>
<name>A0ABZ2YE64_9BACT</name>
<keyword evidence="4" id="KW-1185">Reference proteome</keyword>
<dbReference type="PANTHER" id="PTHR43377">
    <property type="entry name" value="BILIVERDIN REDUCTASE A"/>
    <property type="match status" value="1"/>
</dbReference>
<protein>
    <submittedName>
        <fullName evidence="3">Gfo/Idh/MocA family oxidoreductase</fullName>
    </submittedName>
</protein>
<dbReference type="PANTHER" id="PTHR43377:SF1">
    <property type="entry name" value="BILIVERDIN REDUCTASE A"/>
    <property type="match status" value="1"/>
</dbReference>
<dbReference type="Pfam" id="PF01408">
    <property type="entry name" value="GFO_IDH_MocA"/>
    <property type="match status" value="1"/>
</dbReference>
<reference evidence="3 4" key="1">
    <citation type="submission" date="2023-03" db="EMBL/GenBank/DDBJ databases">
        <title>Novel Species.</title>
        <authorList>
            <person name="Ma S."/>
        </authorList>
    </citation>
    <scope>NUCLEOTIDE SEQUENCE [LARGE SCALE GENOMIC DNA]</scope>
    <source>
        <strain evidence="3 4">B11</strain>
    </source>
</reference>
<dbReference type="Gene3D" id="3.40.50.720">
    <property type="entry name" value="NAD(P)-binding Rossmann-like Domain"/>
    <property type="match status" value="1"/>
</dbReference>
<proteinExistence type="predicted"/>
<dbReference type="RefSeq" id="WP_369019435.1">
    <property type="nucleotide sequence ID" value="NZ_CP121689.1"/>
</dbReference>
<dbReference type="SUPFAM" id="SSF51735">
    <property type="entry name" value="NAD(P)-binding Rossmann-fold domains"/>
    <property type="match status" value="1"/>
</dbReference>
<dbReference type="InterPro" id="IPR051450">
    <property type="entry name" value="Gfo/Idh/MocA_Oxidoreductases"/>
</dbReference>
<feature type="domain" description="Gfo/Idh/MocA-like oxidoreductase C-terminal" evidence="2">
    <location>
        <begin position="124"/>
        <end position="321"/>
    </location>
</feature>
<dbReference type="InterPro" id="IPR000683">
    <property type="entry name" value="Gfo/Idh/MocA-like_OxRdtase_N"/>
</dbReference>
<evidence type="ECO:0000313" key="4">
    <source>
        <dbReference type="Proteomes" id="UP001461341"/>
    </source>
</evidence>
<gene>
    <name evidence="3" type="ORF">QBE54_09590</name>
</gene>
<organism evidence="3 4">
    <name type="scientific">Thermatribacter velox</name>
    <dbReference type="NCBI Taxonomy" id="3039681"/>
    <lineage>
        <taxon>Bacteria</taxon>
        <taxon>Pseudomonadati</taxon>
        <taxon>Atribacterota</taxon>
        <taxon>Atribacteria</taxon>
        <taxon>Atribacterales</taxon>
        <taxon>Thermatribacteraceae</taxon>
        <taxon>Thermatribacter</taxon>
    </lineage>
</organism>